<keyword evidence="6" id="KW-0808">Transferase</keyword>
<keyword evidence="3" id="KW-0812">Transmembrane</keyword>
<name>A0A1I3JQT7_9HYPH</name>
<dbReference type="STRING" id="1121003.SAMN03080618_00957"/>
<evidence type="ECO:0000256" key="3">
    <source>
        <dbReference type="SAM" id="Phobius"/>
    </source>
</evidence>
<dbReference type="PANTHER" id="PTHR30576">
    <property type="entry name" value="COLANIC BIOSYNTHESIS UDP-GLUCOSE LIPID CARRIER TRANSFERASE"/>
    <property type="match status" value="1"/>
</dbReference>
<evidence type="ECO:0000256" key="1">
    <source>
        <dbReference type="ARBA" id="ARBA00006464"/>
    </source>
</evidence>
<keyword evidence="2" id="KW-0270">Exopolysaccharide synthesis</keyword>
<dbReference type="InterPro" id="IPR036291">
    <property type="entry name" value="NAD(P)-bd_dom_sf"/>
</dbReference>
<evidence type="ECO:0000259" key="5">
    <source>
        <dbReference type="Pfam" id="PF02397"/>
    </source>
</evidence>
<dbReference type="Pfam" id="PF02397">
    <property type="entry name" value="Bac_transf"/>
    <property type="match status" value="1"/>
</dbReference>
<dbReference type="Gene3D" id="3.40.50.720">
    <property type="entry name" value="NAD(P)-binding Rossmann-like Domain"/>
    <property type="match status" value="1"/>
</dbReference>
<dbReference type="OrthoDB" id="9808602at2"/>
<dbReference type="Pfam" id="PF01370">
    <property type="entry name" value="Epimerase"/>
    <property type="match status" value="1"/>
</dbReference>
<proteinExistence type="inferred from homology"/>
<feature type="domain" description="Bacterial sugar transferase" evidence="5">
    <location>
        <begin position="216"/>
        <end position="387"/>
    </location>
</feature>
<dbReference type="InterPro" id="IPR003362">
    <property type="entry name" value="Bact_transf"/>
</dbReference>
<dbReference type="SUPFAM" id="SSF51735">
    <property type="entry name" value="NAD(P)-binding Rossmann-fold domains"/>
    <property type="match status" value="1"/>
</dbReference>
<keyword evidence="7" id="KW-1185">Reference proteome</keyword>
<dbReference type="RefSeq" id="WP_091519246.1">
    <property type="nucleotide sequence ID" value="NZ_FORF01000004.1"/>
</dbReference>
<evidence type="ECO:0000256" key="2">
    <source>
        <dbReference type="ARBA" id="ARBA00023169"/>
    </source>
</evidence>
<gene>
    <name evidence="6" type="ORF">SAMN03080618_00957</name>
</gene>
<sequence length="400" mass="44059">MRIVLTGATGFVGRELVPLLRKRGHQLLLVGRDPQKAAALFPAELTCGYPELAQQGSGYDMIVHLAVANSDAELDVTGFREANVQLLNDTLRAAREAGIARFINISSIHTLDDRKDTLYARTKREAVDVVGKANGIGAVTVFLPPVYGARWAGKLAVLNRLPRWLAQLAFKPLAALTPTVSVGVLADFITSEDAFSKPQLILSDGQSSNIFYRIVKRFIDLAFAVAVAVLLWWLLLAVWVLIRLQSPGPGIFAQTRVGQHGEEFTCYKFRTMKLGTVQAATNEVSASSVTRLGHFLRKTKIDELPQIWNIFRNEISLIGPRPCLPVQTLLIEERARRGVFTLKPGISGLAQVNGIDMSDPEKLARWDQRYLRLQSLTLDLKIALATATGRGQGDNVAREK</sequence>
<organism evidence="6 7">
    <name type="scientific">Aquamicrobium aerolatum DSM 21857</name>
    <dbReference type="NCBI Taxonomy" id="1121003"/>
    <lineage>
        <taxon>Bacteria</taxon>
        <taxon>Pseudomonadati</taxon>
        <taxon>Pseudomonadota</taxon>
        <taxon>Alphaproteobacteria</taxon>
        <taxon>Hyphomicrobiales</taxon>
        <taxon>Phyllobacteriaceae</taxon>
        <taxon>Aerobium</taxon>
    </lineage>
</organism>
<dbReference type="GO" id="GO:0016780">
    <property type="term" value="F:phosphotransferase activity, for other substituted phosphate groups"/>
    <property type="evidence" value="ECO:0007669"/>
    <property type="project" value="TreeGrafter"/>
</dbReference>
<feature type="domain" description="NAD-dependent epimerase/dehydratase" evidence="4">
    <location>
        <begin position="3"/>
        <end position="172"/>
    </location>
</feature>
<evidence type="ECO:0000259" key="4">
    <source>
        <dbReference type="Pfam" id="PF01370"/>
    </source>
</evidence>
<dbReference type="PANTHER" id="PTHR30576:SF10">
    <property type="entry name" value="SLL5057 PROTEIN"/>
    <property type="match status" value="1"/>
</dbReference>
<keyword evidence="3" id="KW-0472">Membrane</keyword>
<evidence type="ECO:0000313" key="6">
    <source>
        <dbReference type="EMBL" id="SFI62534.1"/>
    </source>
</evidence>
<dbReference type="EMBL" id="FORF01000004">
    <property type="protein sequence ID" value="SFI62534.1"/>
    <property type="molecule type" value="Genomic_DNA"/>
</dbReference>
<evidence type="ECO:0000313" key="7">
    <source>
        <dbReference type="Proteomes" id="UP000242763"/>
    </source>
</evidence>
<dbReference type="AlphaFoldDB" id="A0A1I3JQT7"/>
<dbReference type="InterPro" id="IPR001509">
    <property type="entry name" value="Epimerase_deHydtase"/>
</dbReference>
<dbReference type="GO" id="GO:0000271">
    <property type="term" value="P:polysaccharide biosynthetic process"/>
    <property type="evidence" value="ECO:0007669"/>
    <property type="project" value="UniProtKB-KW"/>
</dbReference>
<accession>A0A1I3JQT7</accession>
<dbReference type="Proteomes" id="UP000242763">
    <property type="component" value="Unassembled WGS sequence"/>
</dbReference>
<reference evidence="7" key="1">
    <citation type="submission" date="2016-10" db="EMBL/GenBank/DDBJ databases">
        <authorList>
            <person name="Varghese N."/>
            <person name="Submissions S."/>
        </authorList>
    </citation>
    <scope>NUCLEOTIDE SEQUENCE [LARGE SCALE GENOMIC DNA]</scope>
    <source>
        <strain evidence="7">DSM 21857</strain>
    </source>
</reference>
<feature type="transmembrane region" description="Helical" evidence="3">
    <location>
        <begin position="221"/>
        <end position="242"/>
    </location>
</feature>
<comment type="similarity">
    <text evidence="1">Belongs to the bacterial sugar transferase family.</text>
</comment>
<protein>
    <submittedName>
        <fullName evidence="6">Sugar transferase involved in LPS biosynthesis (Colanic, teichoic acid)</fullName>
    </submittedName>
</protein>
<keyword evidence="3" id="KW-1133">Transmembrane helix</keyword>